<dbReference type="PANTHER" id="PTHR43357:SF4">
    <property type="entry name" value="INNER MEMBRANE ABC TRANSPORTER PERMEASE PROTEIN YDCV"/>
    <property type="match status" value="1"/>
</dbReference>
<keyword evidence="4" id="KW-0997">Cell inner membrane</keyword>
<sequence length="253" mass="28474">MKEKFIKIIIILISFMVIFPFISLIITSDRLDDWIYVFSDKKTYIALGNTIGIAFMALFINIVIGTPVASLMEKEEFIGKKLLELLIFLPLIIPSFVTTMGIQYNFIKLGLIDTILGVGIIHSVITMPYYIRSLRVAYSTLSKDYEKMGKIMGASSLEIFYKINLPIIFPGFLAGMSMVLIVSFAQYLITLIIGGGEIMTIPILMFPYISGGDIKVGGVYSILYILVNLILILFLEKAVKGIYYRKGKIDDRN</sequence>
<dbReference type="AlphaFoldDB" id="A0A1T4K2I3"/>
<feature type="domain" description="ABC transmembrane type-1" evidence="9">
    <location>
        <begin position="47"/>
        <end position="235"/>
    </location>
</feature>
<keyword evidence="7 8" id="KW-0472">Membrane</keyword>
<feature type="transmembrane region" description="Helical" evidence="8">
    <location>
        <begin position="110"/>
        <end position="131"/>
    </location>
</feature>
<dbReference type="PROSITE" id="PS50928">
    <property type="entry name" value="ABC_TM1"/>
    <property type="match status" value="1"/>
</dbReference>
<dbReference type="Pfam" id="PF00528">
    <property type="entry name" value="BPD_transp_1"/>
    <property type="match status" value="1"/>
</dbReference>
<dbReference type="STRING" id="180163.SAMN02745174_00264"/>
<evidence type="ECO:0000256" key="2">
    <source>
        <dbReference type="ARBA" id="ARBA00022448"/>
    </source>
</evidence>
<protein>
    <submittedName>
        <fullName evidence="10">Putative spermidine/putrescine transport system permease protein</fullName>
    </submittedName>
</protein>
<dbReference type="GO" id="GO:0055085">
    <property type="term" value="P:transmembrane transport"/>
    <property type="evidence" value="ECO:0007669"/>
    <property type="project" value="InterPro"/>
</dbReference>
<feature type="transmembrane region" description="Helical" evidence="8">
    <location>
        <begin position="82"/>
        <end position="104"/>
    </location>
</feature>
<dbReference type="CDD" id="cd06261">
    <property type="entry name" value="TM_PBP2"/>
    <property type="match status" value="1"/>
</dbReference>
<dbReference type="PANTHER" id="PTHR43357">
    <property type="entry name" value="INNER MEMBRANE ABC TRANSPORTER PERMEASE PROTEIN YDCV"/>
    <property type="match status" value="1"/>
</dbReference>
<keyword evidence="6 8" id="KW-1133">Transmembrane helix</keyword>
<evidence type="ECO:0000256" key="4">
    <source>
        <dbReference type="ARBA" id="ARBA00022519"/>
    </source>
</evidence>
<evidence type="ECO:0000256" key="6">
    <source>
        <dbReference type="ARBA" id="ARBA00022989"/>
    </source>
</evidence>
<dbReference type="GO" id="GO:0005886">
    <property type="term" value="C:plasma membrane"/>
    <property type="evidence" value="ECO:0007669"/>
    <property type="project" value="UniProtKB-SubCell"/>
</dbReference>
<evidence type="ECO:0000256" key="3">
    <source>
        <dbReference type="ARBA" id="ARBA00022475"/>
    </source>
</evidence>
<proteinExistence type="inferred from homology"/>
<feature type="transmembrane region" description="Helical" evidence="8">
    <location>
        <begin position="46"/>
        <end position="70"/>
    </location>
</feature>
<dbReference type="Gene3D" id="1.10.3720.10">
    <property type="entry name" value="MetI-like"/>
    <property type="match status" value="1"/>
</dbReference>
<evidence type="ECO:0000313" key="10">
    <source>
        <dbReference type="EMBL" id="SJZ36644.1"/>
    </source>
</evidence>
<evidence type="ECO:0000256" key="5">
    <source>
        <dbReference type="ARBA" id="ARBA00022692"/>
    </source>
</evidence>
<comment type="similarity">
    <text evidence="8">Belongs to the binding-protein-dependent transport system permease family.</text>
</comment>
<dbReference type="Proteomes" id="UP000191153">
    <property type="component" value="Unassembled WGS sequence"/>
</dbReference>
<evidence type="ECO:0000256" key="7">
    <source>
        <dbReference type="ARBA" id="ARBA00023136"/>
    </source>
</evidence>
<accession>A0A1T4K2I3</accession>
<organism evidence="10 11">
    <name type="scientific">Cetobacterium ceti</name>
    <dbReference type="NCBI Taxonomy" id="180163"/>
    <lineage>
        <taxon>Bacteria</taxon>
        <taxon>Fusobacteriati</taxon>
        <taxon>Fusobacteriota</taxon>
        <taxon>Fusobacteriia</taxon>
        <taxon>Fusobacteriales</taxon>
        <taxon>Fusobacteriaceae</taxon>
        <taxon>Cetobacterium</taxon>
    </lineage>
</organism>
<keyword evidence="11" id="KW-1185">Reference proteome</keyword>
<dbReference type="EMBL" id="FUWX01000004">
    <property type="protein sequence ID" value="SJZ36644.1"/>
    <property type="molecule type" value="Genomic_DNA"/>
</dbReference>
<dbReference type="OrthoDB" id="9782004at2"/>
<evidence type="ECO:0000313" key="11">
    <source>
        <dbReference type="Proteomes" id="UP000191153"/>
    </source>
</evidence>
<dbReference type="InterPro" id="IPR000515">
    <property type="entry name" value="MetI-like"/>
</dbReference>
<dbReference type="SUPFAM" id="SSF161098">
    <property type="entry name" value="MetI-like"/>
    <property type="match status" value="1"/>
</dbReference>
<keyword evidence="2 8" id="KW-0813">Transport</keyword>
<keyword evidence="3" id="KW-1003">Cell membrane</keyword>
<feature type="transmembrane region" description="Helical" evidence="8">
    <location>
        <begin position="216"/>
        <end position="235"/>
    </location>
</feature>
<dbReference type="InterPro" id="IPR035906">
    <property type="entry name" value="MetI-like_sf"/>
</dbReference>
<evidence type="ECO:0000256" key="1">
    <source>
        <dbReference type="ARBA" id="ARBA00004429"/>
    </source>
</evidence>
<reference evidence="10 11" key="1">
    <citation type="submission" date="2017-02" db="EMBL/GenBank/DDBJ databases">
        <authorList>
            <person name="Peterson S.W."/>
        </authorList>
    </citation>
    <scope>NUCLEOTIDE SEQUENCE [LARGE SCALE GENOMIC DNA]</scope>
    <source>
        <strain evidence="10 11">ATCC 700028</strain>
    </source>
</reference>
<dbReference type="RefSeq" id="WP_078692808.1">
    <property type="nucleotide sequence ID" value="NZ_FUWX01000004.1"/>
</dbReference>
<comment type="subcellular location">
    <subcellularLocation>
        <location evidence="1">Cell inner membrane</location>
        <topology evidence="1">Multi-pass membrane protein</topology>
    </subcellularLocation>
    <subcellularLocation>
        <location evidence="8">Cell membrane</location>
        <topology evidence="8">Multi-pass membrane protein</topology>
    </subcellularLocation>
</comment>
<evidence type="ECO:0000259" key="9">
    <source>
        <dbReference type="PROSITE" id="PS50928"/>
    </source>
</evidence>
<keyword evidence="5 8" id="KW-0812">Transmembrane</keyword>
<name>A0A1T4K2I3_9FUSO</name>
<gene>
    <name evidence="10" type="ORF">SAMN02745174_00264</name>
</gene>
<evidence type="ECO:0000256" key="8">
    <source>
        <dbReference type="RuleBase" id="RU363032"/>
    </source>
</evidence>
<feature type="transmembrane region" description="Helical" evidence="8">
    <location>
        <begin position="159"/>
        <end position="181"/>
    </location>
</feature>
<feature type="transmembrane region" description="Helical" evidence="8">
    <location>
        <begin position="5"/>
        <end position="26"/>
    </location>
</feature>
<feature type="transmembrane region" description="Helical" evidence="8">
    <location>
        <begin position="187"/>
        <end position="209"/>
    </location>
</feature>